<dbReference type="RefSeq" id="WP_141957073.1">
    <property type="nucleotide sequence ID" value="NZ_VFOZ01000001.1"/>
</dbReference>
<dbReference type="EMBL" id="VFOZ01000001">
    <property type="protein sequence ID" value="TQL98480.1"/>
    <property type="molecule type" value="Genomic_DNA"/>
</dbReference>
<feature type="transmembrane region" description="Helical" evidence="1">
    <location>
        <begin position="197"/>
        <end position="223"/>
    </location>
</feature>
<dbReference type="Proteomes" id="UP000316096">
    <property type="component" value="Unassembled WGS sequence"/>
</dbReference>
<keyword evidence="1" id="KW-0472">Membrane</keyword>
<reference evidence="2 3" key="1">
    <citation type="submission" date="2019-06" db="EMBL/GenBank/DDBJ databases">
        <title>Sequencing the genomes of 1000 actinobacteria strains.</title>
        <authorList>
            <person name="Klenk H.-P."/>
        </authorList>
    </citation>
    <scope>NUCLEOTIDE SEQUENCE [LARGE SCALE GENOMIC DNA]</scope>
    <source>
        <strain evidence="2 3">DSM 102200</strain>
    </source>
</reference>
<feature type="transmembrane region" description="Helical" evidence="1">
    <location>
        <begin position="139"/>
        <end position="155"/>
    </location>
</feature>
<sequence length="267" mass="29275">MNTEDWYRWLLHAHPEGHRDELLGTLMETHEGRRAASARESLALVRGAFGAHARQRSARPVRWWVDGLHLAALGLTIAAFGSVLTELRDAPVRPIVYAVLALAVLRGRFRPALPIAVLLALQNDLGGLAWMSQATDRRFGASLWLTAAVLLVLAVRDSRGPSHPRSWWWLALPAAGLLDALFLFVSPLELQAFTEVGLLFAGLCATVAARDLRWSLGAAVYVIPGVFGDFDDPHTRMHSTMNVAYYGILLALLLATAAAARQGHRRV</sequence>
<proteinExistence type="predicted"/>
<keyword evidence="1" id="KW-1133">Transmembrane helix</keyword>
<feature type="transmembrane region" description="Helical" evidence="1">
    <location>
        <begin position="63"/>
        <end position="83"/>
    </location>
</feature>
<evidence type="ECO:0000313" key="2">
    <source>
        <dbReference type="EMBL" id="TQL98480.1"/>
    </source>
</evidence>
<feature type="transmembrane region" description="Helical" evidence="1">
    <location>
        <begin position="95"/>
        <end position="119"/>
    </location>
</feature>
<feature type="transmembrane region" description="Helical" evidence="1">
    <location>
        <begin position="167"/>
        <end position="185"/>
    </location>
</feature>
<protein>
    <submittedName>
        <fullName evidence="2">Uncharacterized protein</fullName>
    </submittedName>
</protein>
<accession>A0A543CNE6</accession>
<feature type="transmembrane region" description="Helical" evidence="1">
    <location>
        <begin position="243"/>
        <end position="260"/>
    </location>
</feature>
<dbReference type="AlphaFoldDB" id="A0A543CNE6"/>
<keyword evidence="3" id="KW-1185">Reference proteome</keyword>
<dbReference type="OrthoDB" id="3528350at2"/>
<gene>
    <name evidence="2" type="ORF">FB559_4106</name>
</gene>
<organism evidence="2 3">
    <name type="scientific">Actinoallomurus bryophytorum</name>
    <dbReference type="NCBI Taxonomy" id="1490222"/>
    <lineage>
        <taxon>Bacteria</taxon>
        <taxon>Bacillati</taxon>
        <taxon>Actinomycetota</taxon>
        <taxon>Actinomycetes</taxon>
        <taxon>Streptosporangiales</taxon>
        <taxon>Thermomonosporaceae</taxon>
        <taxon>Actinoallomurus</taxon>
    </lineage>
</organism>
<evidence type="ECO:0000256" key="1">
    <source>
        <dbReference type="SAM" id="Phobius"/>
    </source>
</evidence>
<name>A0A543CNE6_9ACTN</name>
<comment type="caution">
    <text evidence="2">The sequence shown here is derived from an EMBL/GenBank/DDBJ whole genome shotgun (WGS) entry which is preliminary data.</text>
</comment>
<evidence type="ECO:0000313" key="3">
    <source>
        <dbReference type="Proteomes" id="UP000316096"/>
    </source>
</evidence>
<keyword evidence="1" id="KW-0812">Transmembrane</keyword>